<proteinExistence type="predicted"/>
<feature type="region of interest" description="Disordered" evidence="1">
    <location>
        <begin position="392"/>
        <end position="414"/>
    </location>
</feature>
<gene>
    <name evidence="4" type="ORF">Y5W_00492</name>
</gene>
<evidence type="ECO:0008006" key="6">
    <source>
        <dbReference type="Google" id="ProtNLM"/>
    </source>
</evidence>
<feature type="chain" id="PRO_5047170900" description="DUF3999 domain-containing protein" evidence="3">
    <location>
        <begin position="22"/>
        <end position="450"/>
    </location>
</feature>
<organism evidence="4 5">
    <name type="scientific">Alloalcanivorax profundimaris</name>
    <dbReference type="NCBI Taxonomy" id="2735259"/>
    <lineage>
        <taxon>Bacteria</taxon>
        <taxon>Pseudomonadati</taxon>
        <taxon>Pseudomonadota</taxon>
        <taxon>Gammaproteobacteria</taxon>
        <taxon>Oceanospirillales</taxon>
        <taxon>Alcanivoracaceae</taxon>
        <taxon>Alloalcanivorax</taxon>
    </lineage>
</organism>
<feature type="signal peptide" evidence="3">
    <location>
        <begin position="1"/>
        <end position="21"/>
    </location>
</feature>
<protein>
    <recommendedName>
        <fullName evidence="6">DUF3999 domain-containing protein</fullName>
    </recommendedName>
</protein>
<dbReference type="RefSeq" id="WP_194864060.1">
    <property type="nucleotide sequence ID" value="NZ_ARXX01000005.1"/>
</dbReference>
<sequence>MRVGLKWAALLVVGVAGAALAAPVPDDFAEGMPLEPAAPGSAYRLPLPEAVYGLSTREDLGDLRVFNQAGQVVQHALCAPPAPSAPTARPVPAHGLPAGRADKESGERFSLETADGLRLRWDQDDPARVASAPGAFEYILDARDLDAPLTGVRLDWQWRSPQGRAELPIRLEASDNLEQWRTVVPRATLLRVEGSLADGEALETGSVTLPERRYRFLRLVPLDERARDWLQGASVLFRPAGEDSASLSWVAAERPPEPDADGARQYRSARPLAVRQWRLRLPGPNRVLGISLSSRASEDAPWRRRFQGAVASGPDRSLSSAHPAGGVSDRFWRLRILSGEESLGDAPVTLELGYVPLELGFLAQGQGPFLLAYGSGTAPPAQRIDCARLGTAPAAARARPEQRRELGGPAALRPAPEPLPTRRIVLWGVLILGAGLVGAMAVALLRKLRP</sequence>
<dbReference type="Proteomes" id="UP000662703">
    <property type="component" value="Unassembled WGS sequence"/>
</dbReference>
<evidence type="ECO:0000256" key="3">
    <source>
        <dbReference type="SAM" id="SignalP"/>
    </source>
</evidence>
<dbReference type="Pfam" id="PF13163">
    <property type="entry name" value="DUF3999"/>
    <property type="match status" value="1"/>
</dbReference>
<evidence type="ECO:0000256" key="2">
    <source>
        <dbReference type="SAM" id="Phobius"/>
    </source>
</evidence>
<keyword evidence="3" id="KW-0732">Signal</keyword>
<evidence type="ECO:0000313" key="5">
    <source>
        <dbReference type="Proteomes" id="UP000662703"/>
    </source>
</evidence>
<evidence type="ECO:0000313" key="4">
    <source>
        <dbReference type="EMBL" id="MBF5055198.1"/>
    </source>
</evidence>
<dbReference type="InterPro" id="IPR025060">
    <property type="entry name" value="DUF3999"/>
</dbReference>
<feature type="transmembrane region" description="Helical" evidence="2">
    <location>
        <begin position="424"/>
        <end position="445"/>
    </location>
</feature>
<keyword evidence="5" id="KW-1185">Reference proteome</keyword>
<comment type="caution">
    <text evidence="4">The sequence shown here is derived from an EMBL/GenBank/DDBJ whole genome shotgun (WGS) entry which is preliminary data.</text>
</comment>
<dbReference type="EMBL" id="ARXX01000005">
    <property type="protein sequence ID" value="MBF5055198.1"/>
    <property type="molecule type" value="Genomic_DNA"/>
</dbReference>
<name>A0ABS0AM47_9GAMM</name>
<keyword evidence="2" id="KW-0812">Transmembrane</keyword>
<accession>A0ABS0AM47</accession>
<reference evidence="4 5" key="1">
    <citation type="submission" date="2012-09" db="EMBL/GenBank/DDBJ databases">
        <title>Genome Sequence of alkane-degrading Bacterium Alcanivorax sp. 521-1.</title>
        <authorList>
            <person name="Lai Q."/>
            <person name="Shao Z."/>
        </authorList>
    </citation>
    <scope>NUCLEOTIDE SEQUENCE [LARGE SCALE GENOMIC DNA]</scope>
    <source>
        <strain evidence="4 5">521-1</strain>
    </source>
</reference>
<keyword evidence="2" id="KW-0472">Membrane</keyword>
<keyword evidence="2" id="KW-1133">Transmembrane helix</keyword>
<evidence type="ECO:0000256" key="1">
    <source>
        <dbReference type="SAM" id="MobiDB-lite"/>
    </source>
</evidence>